<evidence type="ECO:0000256" key="3">
    <source>
        <dbReference type="ARBA" id="ARBA00005179"/>
    </source>
</evidence>
<organism evidence="13 14">
    <name type="scientific">Ganoderma sinense ZZ0214-1</name>
    <dbReference type="NCBI Taxonomy" id="1077348"/>
    <lineage>
        <taxon>Eukaryota</taxon>
        <taxon>Fungi</taxon>
        <taxon>Dikarya</taxon>
        <taxon>Basidiomycota</taxon>
        <taxon>Agaricomycotina</taxon>
        <taxon>Agaricomycetes</taxon>
        <taxon>Polyporales</taxon>
        <taxon>Polyporaceae</taxon>
        <taxon>Ganoderma</taxon>
    </lineage>
</organism>
<evidence type="ECO:0000256" key="11">
    <source>
        <dbReference type="ARBA" id="ARBA00023033"/>
    </source>
</evidence>
<keyword evidence="11" id="KW-0503">Monooxygenase</keyword>
<dbReference type="GO" id="GO:0020037">
    <property type="term" value="F:heme binding"/>
    <property type="evidence" value="ECO:0007669"/>
    <property type="project" value="InterPro"/>
</dbReference>
<dbReference type="AlphaFoldDB" id="A0A2G8S5U2"/>
<comment type="pathway">
    <text evidence="3">Secondary metabolite biosynthesis.</text>
</comment>
<evidence type="ECO:0000256" key="7">
    <source>
        <dbReference type="ARBA" id="ARBA00022723"/>
    </source>
</evidence>
<keyword evidence="10" id="KW-0408">Iron</keyword>
<keyword evidence="5" id="KW-0349">Heme</keyword>
<keyword evidence="6" id="KW-0812">Transmembrane</keyword>
<evidence type="ECO:0000256" key="1">
    <source>
        <dbReference type="ARBA" id="ARBA00001971"/>
    </source>
</evidence>
<keyword evidence="9" id="KW-0560">Oxidoreductase</keyword>
<dbReference type="PRINTS" id="PR00463">
    <property type="entry name" value="EP450I"/>
</dbReference>
<keyword evidence="8" id="KW-1133">Transmembrane helix</keyword>
<dbReference type="Gene3D" id="1.10.630.10">
    <property type="entry name" value="Cytochrome P450"/>
    <property type="match status" value="1"/>
</dbReference>
<protein>
    <submittedName>
        <fullName evidence="13">Cytochrome P450</fullName>
    </submittedName>
</protein>
<accession>A0A2G8S5U2</accession>
<dbReference type="Proteomes" id="UP000230002">
    <property type="component" value="Unassembled WGS sequence"/>
</dbReference>
<evidence type="ECO:0000256" key="12">
    <source>
        <dbReference type="ARBA" id="ARBA00023136"/>
    </source>
</evidence>
<dbReference type="InterPro" id="IPR001128">
    <property type="entry name" value="Cyt_P450"/>
</dbReference>
<keyword evidence="12" id="KW-0472">Membrane</keyword>
<comment type="cofactor">
    <cofactor evidence="1">
        <name>heme</name>
        <dbReference type="ChEBI" id="CHEBI:30413"/>
    </cofactor>
</comment>
<dbReference type="Pfam" id="PF00067">
    <property type="entry name" value="p450"/>
    <property type="match status" value="1"/>
</dbReference>
<dbReference type="InterPro" id="IPR002401">
    <property type="entry name" value="Cyt_P450_E_grp-I"/>
</dbReference>
<dbReference type="OrthoDB" id="2789670at2759"/>
<evidence type="ECO:0000313" key="14">
    <source>
        <dbReference type="Proteomes" id="UP000230002"/>
    </source>
</evidence>
<evidence type="ECO:0000256" key="6">
    <source>
        <dbReference type="ARBA" id="ARBA00022692"/>
    </source>
</evidence>
<dbReference type="GO" id="GO:0016020">
    <property type="term" value="C:membrane"/>
    <property type="evidence" value="ECO:0007669"/>
    <property type="project" value="UniProtKB-SubCell"/>
</dbReference>
<evidence type="ECO:0000256" key="10">
    <source>
        <dbReference type="ARBA" id="ARBA00023004"/>
    </source>
</evidence>
<dbReference type="STRING" id="1077348.A0A2G8S5U2"/>
<dbReference type="EMBL" id="AYKW01000023">
    <property type="protein sequence ID" value="PIL29133.1"/>
    <property type="molecule type" value="Genomic_DNA"/>
</dbReference>
<dbReference type="CDD" id="cd11065">
    <property type="entry name" value="CYP64-like"/>
    <property type="match status" value="1"/>
</dbReference>
<keyword evidence="14" id="KW-1185">Reference proteome</keyword>
<proteinExistence type="inferred from homology"/>
<evidence type="ECO:0000256" key="5">
    <source>
        <dbReference type="ARBA" id="ARBA00022617"/>
    </source>
</evidence>
<evidence type="ECO:0000256" key="4">
    <source>
        <dbReference type="ARBA" id="ARBA00010617"/>
    </source>
</evidence>
<dbReference type="InterPro" id="IPR050364">
    <property type="entry name" value="Cytochrome_P450_fung"/>
</dbReference>
<dbReference type="GO" id="GO:0004497">
    <property type="term" value="F:monooxygenase activity"/>
    <property type="evidence" value="ECO:0007669"/>
    <property type="project" value="UniProtKB-KW"/>
</dbReference>
<comment type="similarity">
    <text evidence="4">Belongs to the cytochrome P450 family.</text>
</comment>
<reference evidence="13 14" key="1">
    <citation type="journal article" date="2015" name="Sci. Rep.">
        <title>Chromosome-level genome map provides insights into diverse defense mechanisms in the medicinal fungus Ganoderma sinense.</title>
        <authorList>
            <person name="Zhu Y."/>
            <person name="Xu J."/>
            <person name="Sun C."/>
            <person name="Zhou S."/>
            <person name="Xu H."/>
            <person name="Nelson D.R."/>
            <person name="Qian J."/>
            <person name="Song J."/>
            <person name="Luo H."/>
            <person name="Xiang L."/>
            <person name="Li Y."/>
            <person name="Xu Z."/>
            <person name="Ji A."/>
            <person name="Wang L."/>
            <person name="Lu S."/>
            <person name="Hayward A."/>
            <person name="Sun W."/>
            <person name="Li X."/>
            <person name="Schwartz D.C."/>
            <person name="Wang Y."/>
            <person name="Chen S."/>
        </authorList>
    </citation>
    <scope>NUCLEOTIDE SEQUENCE [LARGE SCALE GENOMIC DNA]</scope>
    <source>
        <strain evidence="13 14">ZZ0214-1</strain>
    </source>
</reference>
<sequence length="488" mass="54783">MVIATFLTRLLLPTQLAVAVAAVFFFLSCARWRTRTSGRPLPPGPPRLPIIGNMFNMPQSKQWLGYRDIGQKLGDVLYFQVLGRSIVVLNSAESIFEYLDKRSANTSNRVQTPMVELSGASMIFAFMPYGQWWRRHRRAFWQFFHQDASAQYQPTQESITHIFLEMLLESPSRMGQLVRFNFASSILKVVYDIDVEDEHDAYVELSDHAMEGVKQGMIPGKFLVEWLPFLRHIPPWFPGAKSQRLWAEWMAAGDKLMNVPFEYAKAKLTCGQATQSVAAGLLNRLAQSGTSQEDEEELIKGVCAIAFEGGTDTVSATLEGVFLALSLHPEVLAKAQAELDDVVGPDRMPDFDDRSSLVYVNAVIKEALRWHAALPLAVPHATVADDEFRGYFIPAGTMLIPNTWACLHDPDAYEDPDIFRPERFICDGILDPTVRDPALFAFGYGRRHVTRDQHAPGVTSPKLHCSLALRASYTSSTSRLPLEKMDDP</sequence>
<dbReference type="PANTHER" id="PTHR46300">
    <property type="entry name" value="P450, PUTATIVE (EUROFUNG)-RELATED-RELATED"/>
    <property type="match status" value="1"/>
</dbReference>
<dbReference type="GO" id="GO:0016705">
    <property type="term" value="F:oxidoreductase activity, acting on paired donors, with incorporation or reduction of molecular oxygen"/>
    <property type="evidence" value="ECO:0007669"/>
    <property type="project" value="InterPro"/>
</dbReference>
<evidence type="ECO:0000256" key="2">
    <source>
        <dbReference type="ARBA" id="ARBA00004167"/>
    </source>
</evidence>
<dbReference type="SUPFAM" id="SSF48264">
    <property type="entry name" value="Cytochrome P450"/>
    <property type="match status" value="1"/>
</dbReference>
<dbReference type="PANTHER" id="PTHR46300:SF7">
    <property type="entry name" value="P450, PUTATIVE (EUROFUNG)-RELATED"/>
    <property type="match status" value="1"/>
</dbReference>
<name>A0A2G8S5U2_9APHY</name>
<evidence type="ECO:0000313" key="13">
    <source>
        <dbReference type="EMBL" id="PIL29133.1"/>
    </source>
</evidence>
<gene>
    <name evidence="13" type="ORF">GSI_09182</name>
</gene>
<dbReference type="GO" id="GO:0005506">
    <property type="term" value="F:iron ion binding"/>
    <property type="evidence" value="ECO:0007669"/>
    <property type="project" value="InterPro"/>
</dbReference>
<evidence type="ECO:0000256" key="9">
    <source>
        <dbReference type="ARBA" id="ARBA00023002"/>
    </source>
</evidence>
<comment type="subcellular location">
    <subcellularLocation>
        <location evidence="2">Membrane</location>
        <topology evidence="2">Single-pass membrane protein</topology>
    </subcellularLocation>
</comment>
<comment type="caution">
    <text evidence="13">The sequence shown here is derived from an EMBL/GenBank/DDBJ whole genome shotgun (WGS) entry which is preliminary data.</text>
</comment>
<evidence type="ECO:0000256" key="8">
    <source>
        <dbReference type="ARBA" id="ARBA00022989"/>
    </source>
</evidence>
<dbReference type="InterPro" id="IPR036396">
    <property type="entry name" value="Cyt_P450_sf"/>
</dbReference>
<keyword evidence="7" id="KW-0479">Metal-binding</keyword>